<comment type="caution">
    <text evidence="1">The sequence shown here is derived from an EMBL/GenBank/DDBJ whole genome shotgun (WGS) entry which is preliminary data.</text>
</comment>
<evidence type="ECO:0000313" key="2">
    <source>
        <dbReference type="Proteomes" id="UP001165368"/>
    </source>
</evidence>
<proteinExistence type="predicted"/>
<dbReference type="EMBL" id="JAKLTQ010000006">
    <property type="protein sequence ID" value="MCG2622435.1"/>
    <property type="molecule type" value="Genomic_DNA"/>
</dbReference>
<organism evidence="1 2">
    <name type="scientific">Arthrobacter hankyongi</name>
    <dbReference type="NCBI Taxonomy" id="2904801"/>
    <lineage>
        <taxon>Bacteria</taxon>
        <taxon>Bacillati</taxon>
        <taxon>Actinomycetota</taxon>
        <taxon>Actinomycetes</taxon>
        <taxon>Micrococcales</taxon>
        <taxon>Micrococcaceae</taxon>
        <taxon>Arthrobacter</taxon>
    </lineage>
</organism>
<dbReference type="Proteomes" id="UP001165368">
    <property type="component" value="Unassembled WGS sequence"/>
</dbReference>
<name>A0ABS9L6Y6_9MICC</name>
<dbReference type="RefSeq" id="WP_237820717.1">
    <property type="nucleotide sequence ID" value="NZ_JAKLTQ010000006.1"/>
</dbReference>
<sequence>MPVRIKSLLTSGPLWVPLTSGTSLRLSPGQLSPETADVEVQGNQAVDSLVGRGIIQVLAVPKTAAAAKKTRAKEEAEGG</sequence>
<protein>
    <submittedName>
        <fullName evidence="1">Uncharacterized protein</fullName>
    </submittedName>
</protein>
<reference evidence="1" key="1">
    <citation type="submission" date="2022-01" db="EMBL/GenBank/DDBJ databases">
        <authorList>
            <person name="Jo J.-H."/>
            <person name="Im W.-T."/>
        </authorList>
    </citation>
    <scope>NUCLEOTIDE SEQUENCE</scope>
    <source>
        <strain evidence="1">I2-34</strain>
    </source>
</reference>
<keyword evidence="2" id="KW-1185">Reference proteome</keyword>
<evidence type="ECO:0000313" key="1">
    <source>
        <dbReference type="EMBL" id="MCG2622435.1"/>
    </source>
</evidence>
<accession>A0ABS9L6Y6</accession>
<gene>
    <name evidence="1" type="ORF">LVY72_10975</name>
</gene>